<proteinExistence type="predicted"/>
<dbReference type="RefSeq" id="WP_131018097.1">
    <property type="nucleotide sequence ID" value="NZ_SIRE01000034.1"/>
</dbReference>
<keyword evidence="2" id="KW-1185">Reference proteome</keyword>
<reference evidence="1 2" key="1">
    <citation type="submission" date="2019-02" db="EMBL/GenBank/DDBJ databases">
        <title>Paenibacillus sp. nov., isolated from surface-sterilized tissue of Thalictrum simplex L.</title>
        <authorList>
            <person name="Tuo L."/>
        </authorList>
    </citation>
    <scope>NUCLEOTIDE SEQUENCE [LARGE SCALE GENOMIC DNA]</scope>
    <source>
        <strain evidence="1 2">N2SHLJ1</strain>
    </source>
</reference>
<protein>
    <submittedName>
        <fullName evidence="1">Uncharacterized protein</fullName>
    </submittedName>
</protein>
<sequence>MAIRSETELYAPVKTYFEQLGFEVRGEVNHCDVVAIRGEEPPVIIELKKSLNIPLLLQGIDRLTMSTQVYVAFELPSKGKAPHGASWPEIRRLCQMLGLGVLTVQFYKTRKPKVEVVCHPGTTAPRHNKRAARLVVQEFRERRADYNVGGSTQRKLVTAYREKALHIACLLKQRGPLSPKQLRELTGSSKVPGLLQKNYYRWFQRIERGIYRLSPSGEAAVEEYAHVIKELPLPADSSAIQG</sequence>
<dbReference type="OrthoDB" id="9795163at2"/>
<dbReference type="Proteomes" id="UP000293142">
    <property type="component" value="Unassembled WGS sequence"/>
</dbReference>
<accession>A0A4Q9DGW2</accession>
<gene>
    <name evidence="1" type="ORF">EYB31_34245</name>
</gene>
<organism evidence="1 2">
    <name type="scientific">Paenibacillus thalictri</name>
    <dbReference type="NCBI Taxonomy" id="2527873"/>
    <lineage>
        <taxon>Bacteria</taxon>
        <taxon>Bacillati</taxon>
        <taxon>Bacillota</taxon>
        <taxon>Bacilli</taxon>
        <taxon>Bacillales</taxon>
        <taxon>Paenibacillaceae</taxon>
        <taxon>Paenibacillus</taxon>
    </lineage>
</organism>
<name>A0A4Q9DGW2_9BACL</name>
<evidence type="ECO:0000313" key="1">
    <source>
        <dbReference type="EMBL" id="TBL70073.1"/>
    </source>
</evidence>
<evidence type="ECO:0000313" key="2">
    <source>
        <dbReference type="Proteomes" id="UP000293142"/>
    </source>
</evidence>
<dbReference type="InterPro" id="IPR018679">
    <property type="entry name" value="DUF2161"/>
</dbReference>
<comment type="caution">
    <text evidence="1">The sequence shown here is derived from an EMBL/GenBank/DDBJ whole genome shotgun (WGS) entry which is preliminary data.</text>
</comment>
<dbReference type="AlphaFoldDB" id="A0A4Q9DGW2"/>
<dbReference type="Pfam" id="PF09929">
    <property type="entry name" value="DUF2161"/>
    <property type="match status" value="1"/>
</dbReference>
<dbReference type="EMBL" id="SIRE01000034">
    <property type="protein sequence ID" value="TBL70073.1"/>
    <property type="molecule type" value="Genomic_DNA"/>
</dbReference>